<dbReference type="InterPro" id="IPR014436">
    <property type="entry name" value="Extradiol_dOase_DODA"/>
</dbReference>
<dbReference type="GO" id="GO:0008198">
    <property type="term" value="F:ferrous iron binding"/>
    <property type="evidence" value="ECO:0007669"/>
    <property type="project" value="InterPro"/>
</dbReference>
<protein>
    <recommendedName>
        <fullName evidence="6">Extradiol ring-cleavage dioxygenase class III enzyme subunit B domain-containing protein</fullName>
    </recommendedName>
</protein>
<evidence type="ECO:0000313" key="7">
    <source>
        <dbReference type="EMBL" id="ODC02760.1"/>
    </source>
</evidence>
<evidence type="ECO:0000256" key="1">
    <source>
        <dbReference type="ARBA" id="ARBA00001947"/>
    </source>
</evidence>
<keyword evidence="8" id="KW-1185">Reference proteome</keyword>
<dbReference type="CDD" id="cd07363">
    <property type="entry name" value="45_DOPA_Dioxygenase"/>
    <property type="match status" value="1"/>
</dbReference>
<reference evidence="7 8" key="1">
    <citation type="submission" date="2016-08" db="EMBL/GenBank/DDBJ databases">
        <authorList>
            <person name="Seilhamer J.J."/>
        </authorList>
    </citation>
    <scope>NUCLEOTIDE SEQUENCE [LARGE SCALE GENOMIC DNA]</scope>
    <source>
        <strain evidence="7 8">PH27A</strain>
    </source>
</reference>
<dbReference type="SUPFAM" id="SSF53213">
    <property type="entry name" value="LigB-like"/>
    <property type="match status" value="1"/>
</dbReference>
<gene>
    <name evidence="7" type="ORF">BFW38_03575</name>
</gene>
<dbReference type="RefSeq" id="WP_068997155.1">
    <property type="nucleotide sequence ID" value="NZ_MDTQ01000001.1"/>
</dbReference>
<organism evidence="7 8">
    <name type="scientific">Terasakiispira papahanaumokuakeensis</name>
    <dbReference type="NCBI Taxonomy" id="197479"/>
    <lineage>
        <taxon>Bacteria</taxon>
        <taxon>Pseudomonadati</taxon>
        <taxon>Pseudomonadota</taxon>
        <taxon>Gammaproteobacteria</taxon>
        <taxon>Oceanospirillales</taxon>
        <taxon>Terasakiispira</taxon>
    </lineage>
</organism>
<comment type="caution">
    <text evidence="7">The sequence shown here is derived from an EMBL/GenBank/DDBJ whole genome shotgun (WGS) entry which is preliminary data.</text>
</comment>
<accession>A0A1E2V6X6</accession>
<comment type="similarity">
    <text evidence="2">Belongs to the DODA-type extradiol aromatic ring-opening dioxygenase family.</text>
</comment>
<keyword evidence="3" id="KW-0479">Metal-binding</keyword>
<dbReference type="GO" id="GO:0008270">
    <property type="term" value="F:zinc ion binding"/>
    <property type="evidence" value="ECO:0007669"/>
    <property type="project" value="InterPro"/>
</dbReference>
<proteinExistence type="inferred from homology"/>
<dbReference type="PANTHER" id="PTHR30096:SF0">
    <property type="entry name" value="4,5-DOPA DIOXYGENASE EXTRADIOL-LIKE PROTEIN"/>
    <property type="match status" value="1"/>
</dbReference>
<dbReference type="PIRSF" id="PIRSF006157">
    <property type="entry name" value="Doxgns_DODA"/>
    <property type="match status" value="1"/>
</dbReference>
<dbReference type="InterPro" id="IPR004183">
    <property type="entry name" value="Xdiol_dOase_suB"/>
</dbReference>
<evidence type="ECO:0000259" key="6">
    <source>
        <dbReference type="Pfam" id="PF02900"/>
    </source>
</evidence>
<dbReference type="Gene3D" id="3.40.830.10">
    <property type="entry name" value="LigB-like"/>
    <property type="match status" value="1"/>
</dbReference>
<keyword evidence="4" id="KW-0862">Zinc</keyword>
<feature type="domain" description="Extradiol ring-cleavage dioxygenase class III enzyme subunit B" evidence="6">
    <location>
        <begin position="24"/>
        <end position="233"/>
    </location>
</feature>
<dbReference type="EMBL" id="MDTQ01000001">
    <property type="protein sequence ID" value="ODC02760.1"/>
    <property type="molecule type" value="Genomic_DNA"/>
</dbReference>
<comment type="cofactor">
    <cofactor evidence="1">
        <name>Zn(2+)</name>
        <dbReference type="ChEBI" id="CHEBI:29105"/>
    </cofactor>
</comment>
<dbReference type="STRING" id="197479.BFW38_03575"/>
<dbReference type="Proteomes" id="UP000094291">
    <property type="component" value="Unassembled WGS sequence"/>
</dbReference>
<name>A0A1E2V6X6_9GAMM</name>
<dbReference type="PANTHER" id="PTHR30096">
    <property type="entry name" value="4,5-DOPA DIOXYGENASE EXTRADIOL-LIKE PROTEIN"/>
    <property type="match status" value="1"/>
</dbReference>
<evidence type="ECO:0000313" key="8">
    <source>
        <dbReference type="Proteomes" id="UP000094291"/>
    </source>
</evidence>
<keyword evidence="5" id="KW-0560">Oxidoreductase</keyword>
<evidence type="ECO:0000256" key="5">
    <source>
        <dbReference type="ARBA" id="ARBA00023002"/>
    </source>
</evidence>
<sequence length="272" mass="30474">MRTFFISHGSPDLVLKEVAARRALTRLANLPRPAGLLTLSAHWAHSGTQVQLGSATQHSTLHDFYGFPPPLYERQWNAPGLPEHAHALEQALQQAGFEAQKDDQRPLDHGVWSPLSLPFPTADLPTLPVSLPEDLSPAQLWQLGQVLGDFARQHHLWLVTTGAITHNLRALAPEGTPTAPWVQQFDQWVHQVIERRHWERLQQWQQQAPFAQRNHPTPEHFLPLLVAAGAQPEGLDTWHMSYTYGNLSMRMLADPDTAAQLGDAHQGTQPDL</sequence>
<evidence type="ECO:0000256" key="4">
    <source>
        <dbReference type="ARBA" id="ARBA00022833"/>
    </source>
</evidence>
<evidence type="ECO:0000256" key="2">
    <source>
        <dbReference type="ARBA" id="ARBA00007581"/>
    </source>
</evidence>
<dbReference type="AlphaFoldDB" id="A0A1E2V6X6"/>
<dbReference type="GO" id="GO:0016702">
    <property type="term" value="F:oxidoreductase activity, acting on single donors with incorporation of molecular oxygen, incorporation of two atoms of oxygen"/>
    <property type="evidence" value="ECO:0007669"/>
    <property type="project" value="UniProtKB-ARBA"/>
</dbReference>
<dbReference type="Pfam" id="PF02900">
    <property type="entry name" value="LigB"/>
    <property type="match status" value="1"/>
</dbReference>
<evidence type="ECO:0000256" key="3">
    <source>
        <dbReference type="ARBA" id="ARBA00022723"/>
    </source>
</evidence>